<accession>A0A1A9ZIY9</accession>
<keyword evidence="2" id="KW-1185">Reference proteome</keyword>
<proteinExistence type="predicted"/>
<evidence type="ECO:0000313" key="2">
    <source>
        <dbReference type="Proteomes" id="UP000092445"/>
    </source>
</evidence>
<sequence length="81" mass="9213">MALQACINNFTSRLSLALNEAEDNYNNSWHYDVLVTPLKNCKRFYSVCSHYYRKPTAISKIQFKSLIITSSHAQPGADISI</sequence>
<protein>
    <submittedName>
        <fullName evidence="1">Uncharacterized protein</fullName>
    </submittedName>
</protein>
<dbReference type="VEuPathDB" id="VectorBase:GPAI016196"/>
<dbReference type="AlphaFoldDB" id="A0A1A9ZIY9"/>
<reference evidence="2" key="1">
    <citation type="submission" date="2014-03" db="EMBL/GenBank/DDBJ databases">
        <authorList>
            <person name="Aksoy S."/>
            <person name="Warren W."/>
            <person name="Wilson R.K."/>
        </authorList>
    </citation>
    <scope>NUCLEOTIDE SEQUENCE [LARGE SCALE GENOMIC DNA]</scope>
    <source>
        <strain evidence="2">IAEA</strain>
    </source>
</reference>
<dbReference type="Proteomes" id="UP000092445">
    <property type="component" value="Unassembled WGS sequence"/>
</dbReference>
<reference evidence="1" key="2">
    <citation type="submission" date="2020-05" db="UniProtKB">
        <authorList>
            <consortium name="EnsemblMetazoa"/>
        </authorList>
    </citation>
    <scope>IDENTIFICATION</scope>
    <source>
        <strain evidence="1">IAEA</strain>
    </source>
</reference>
<evidence type="ECO:0000313" key="1">
    <source>
        <dbReference type="EnsemblMetazoa" id="GPAI016196-PA"/>
    </source>
</evidence>
<dbReference type="EnsemblMetazoa" id="GPAI016196-RA">
    <property type="protein sequence ID" value="GPAI016196-PA"/>
    <property type="gene ID" value="GPAI016196"/>
</dbReference>
<name>A0A1A9ZIY9_GLOPL</name>
<organism evidence="1 2">
    <name type="scientific">Glossina pallidipes</name>
    <name type="common">Tsetse fly</name>
    <dbReference type="NCBI Taxonomy" id="7398"/>
    <lineage>
        <taxon>Eukaryota</taxon>
        <taxon>Metazoa</taxon>
        <taxon>Ecdysozoa</taxon>
        <taxon>Arthropoda</taxon>
        <taxon>Hexapoda</taxon>
        <taxon>Insecta</taxon>
        <taxon>Pterygota</taxon>
        <taxon>Neoptera</taxon>
        <taxon>Endopterygota</taxon>
        <taxon>Diptera</taxon>
        <taxon>Brachycera</taxon>
        <taxon>Muscomorpha</taxon>
        <taxon>Hippoboscoidea</taxon>
        <taxon>Glossinidae</taxon>
        <taxon>Glossina</taxon>
    </lineage>
</organism>